<keyword evidence="1" id="KW-0863">Zinc-finger</keyword>
<dbReference type="Proteomes" id="UP000006038">
    <property type="component" value="Unassembled WGS sequence"/>
</dbReference>
<dbReference type="Pfam" id="PF00098">
    <property type="entry name" value="zf-CCHC"/>
    <property type="match status" value="1"/>
</dbReference>
<dbReference type="OMA" id="GQDANIL"/>
<keyword evidence="5" id="KW-1185">Reference proteome</keyword>
<keyword evidence="1" id="KW-0479">Metal-binding</keyword>
<evidence type="ECO:0000256" key="2">
    <source>
        <dbReference type="SAM" id="MobiDB-lite"/>
    </source>
</evidence>
<name>J3KUX8_ORYBR</name>
<dbReference type="GO" id="GO:0008270">
    <property type="term" value="F:zinc ion binding"/>
    <property type="evidence" value="ECO:0007669"/>
    <property type="project" value="UniProtKB-KW"/>
</dbReference>
<reference evidence="4" key="1">
    <citation type="submission" date="2015-06" db="UniProtKB">
        <authorList>
            <consortium name="EnsemblPlants"/>
        </authorList>
    </citation>
    <scope>IDENTIFICATION</scope>
</reference>
<feature type="region of interest" description="Disordered" evidence="2">
    <location>
        <begin position="1"/>
        <end position="25"/>
    </location>
</feature>
<feature type="region of interest" description="Disordered" evidence="2">
    <location>
        <begin position="326"/>
        <end position="365"/>
    </location>
</feature>
<feature type="domain" description="CCHC-type" evidence="3">
    <location>
        <begin position="316"/>
        <end position="331"/>
    </location>
</feature>
<dbReference type="CDD" id="cd01647">
    <property type="entry name" value="RT_LTR"/>
    <property type="match status" value="1"/>
</dbReference>
<dbReference type="InterPro" id="IPR032567">
    <property type="entry name" value="RTL1-rel"/>
</dbReference>
<dbReference type="PANTHER" id="PTHR15503">
    <property type="entry name" value="LDOC1 RELATED"/>
    <property type="match status" value="1"/>
</dbReference>
<feature type="compositionally biased region" description="Polar residues" evidence="2">
    <location>
        <begin position="15"/>
        <end position="25"/>
    </location>
</feature>
<evidence type="ECO:0000256" key="1">
    <source>
        <dbReference type="PROSITE-ProRule" id="PRU00047"/>
    </source>
</evidence>
<organism evidence="4">
    <name type="scientific">Oryza brachyantha</name>
    <name type="common">malo sina</name>
    <dbReference type="NCBI Taxonomy" id="4533"/>
    <lineage>
        <taxon>Eukaryota</taxon>
        <taxon>Viridiplantae</taxon>
        <taxon>Streptophyta</taxon>
        <taxon>Embryophyta</taxon>
        <taxon>Tracheophyta</taxon>
        <taxon>Spermatophyta</taxon>
        <taxon>Magnoliopsida</taxon>
        <taxon>Liliopsida</taxon>
        <taxon>Poales</taxon>
        <taxon>Poaceae</taxon>
        <taxon>BOP clade</taxon>
        <taxon>Oryzoideae</taxon>
        <taxon>Oryzeae</taxon>
        <taxon>Oryzinae</taxon>
        <taxon>Oryza</taxon>
    </lineage>
</organism>
<dbReference type="Gene3D" id="2.40.70.10">
    <property type="entry name" value="Acid Proteases"/>
    <property type="match status" value="1"/>
</dbReference>
<dbReference type="GO" id="GO:0003676">
    <property type="term" value="F:nucleic acid binding"/>
    <property type="evidence" value="ECO:0007669"/>
    <property type="project" value="InterPro"/>
</dbReference>
<protein>
    <recommendedName>
        <fullName evidence="3">CCHC-type domain-containing protein</fullName>
    </recommendedName>
</protein>
<dbReference type="PANTHER" id="PTHR15503:SF45">
    <property type="entry name" value="RNA-DIRECTED DNA POLYMERASE HOMOLOG"/>
    <property type="match status" value="1"/>
</dbReference>
<dbReference type="Pfam" id="PF03732">
    <property type="entry name" value="Retrotrans_gag"/>
    <property type="match status" value="1"/>
</dbReference>
<dbReference type="Gene3D" id="3.10.10.10">
    <property type="entry name" value="HIV Type 1 Reverse Transcriptase, subunit A, domain 1"/>
    <property type="match status" value="1"/>
</dbReference>
<dbReference type="PROSITE" id="PS50158">
    <property type="entry name" value="ZF_CCHC"/>
    <property type="match status" value="1"/>
</dbReference>
<dbReference type="InterPro" id="IPR005162">
    <property type="entry name" value="Retrotrans_gag_dom"/>
</dbReference>
<dbReference type="HOGENOM" id="CLU_022459_0_0_1"/>
<dbReference type="InterPro" id="IPR021109">
    <property type="entry name" value="Peptidase_aspartic_dom_sf"/>
</dbReference>
<evidence type="ECO:0000313" key="5">
    <source>
        <dbReference type="Proteomes" id="UP000006038"/>
    </source>
</evidence>
<dbReference type="Gramene" id="OB0090G10030.1">
    <property type="protein sequence ID" value="OB0090G10030.1"/>
    <property type="gene ID" value="OB0090G10030"/>
</dbReference>
<dbReference type="InterPro" id="IPR036875">
    <property type="entry name" value="Znf_CCHC_sf"/>
</dbReference>
<feature type="compositionally biased region" description="Gly residues" evidence="2">
    <location>
        <begin position="1"/>
        <end position="11"/>
    </location>
</feature>
<dbReference type="SUPFAM" id="SSF56672">
    <property type="entry name" value="DNA/RNA polymerases"/>
    <property type="match status" value="1"/>
</dbReference>
<evidence type="ECO:0000259" key="3">
    <source>
        <dbReference type="PROSITE" id="PS50158"/>
    </source>
</evidence>
<dbReference type="eggNOG" id="KOG0017">
    <property type="taxonomic scope" value="Eukaryota"/>
</dbReference>
<sequence length="597" mass="67444">MAGGGNGGDIPEGGAQSSSQPPTNQFEGALLNIFQLMETSRKESQESQNKFFQEMLNRMDPQAREGMTQTRGVSLGEFQQTKPLTFSTSVDPIEAEDWLLDTERKLDTVGCTNDEKVRYAAHQLKGPAATWWVNFKRMQTAEQPITWELFQQKFKETHVPSSIVELKKKEFRALTQENTSVLRYVHEFNRLSRYAPDDVDTEAKKREKFLEGLHPFLKMQLRMVRHQQFQELVDGAIALENDYREVQEDRRKRARIETRRPPILKNVVRSPVHGRVVPVQRISSKPQSATQEQQFKCYTCGGAHFQKNCPKLKVNCFNCGQTGHYSTQCPNPKKNTGPQGSNAPGGSRFQRPQARSASGAQGRGRGFQTARLNYARADQVGASTDVVAEDKIFYADVLVIPLEGIDVILGMDWLAAYGAHINCEDKTVSLKLNKEGERVLFKGDRSPEITVGLKLNSMKAKSLDQIPIVQEFPDVFPDELPGMPLDRDIEFTIDLIPGTSPIALRPYRMGPEELVELRKQLDELESMGYIRESTSPWGAPVIFVDKKDGGIRMCVDYRALNKVTIKNKYPLPRIDDLFDQLKGAGVFSKIDLRSGYH</sequence>
<dbReference type="EnsemblPlants" id="OB0090G10030.1">
    <property type="protein sequence ID" value="OB0090G10030.1"/>
    <property type="gene ID" value="OB0090G10030"/>
</dbReference>
<evidence type="ECO:0000313" key="4">
    <source>
        <dbReference type="EnsemblPlants" id="OB0090G10030.1"/>
    </source>
</evidence>
<keyword evidence="1" id="KW-0862">Zinc</keyword>
<accession>J3KUX8</accession>
<feature type="compositionally biased region" description="Polar residues" evidence="2">
    <location>
        <begin position="326"/>
        <end position="344"/>
    </location>
</feature>
<dbReference type="InterPro" id="IPR001878">
    <property type="entry name" value="Znf_CCHC"/>
</dbReference>
<dbReference type="SMART" id="SM00343">
    <property type="entry name" value="ZnF_C2HC"/>
    <property type="match status" value="2"/>
</dbReference>
<proteinExistence type="predicted"/>
<dbReference type="AlphaFoldDB" id="J3KUX8"/>
<dbReference type="STRING" id="4533.J3KUX8"/>
<dbReference type="SUPFAM" id="SSF57756">
    <property type="entry name" value="Retrovirus zinc finger-like domains"/>
    <property type="match status" value="1"/>
</dbReference>
<dbReference type="InterPro" id="IPR043502">
    <property type="entry name" value="DNA/RNA_pol_sf"/>
</dbReference>
<dbReference type="Gene3D" id="4.10.60.10">
    <property type="entry name" value="Zinc finger, CCHC-type"/>
    <property type="match status" value="1"/>
</dbReference>
<dbReference type="Pfam" id="PF08284">
    <property type="entry name" value="RVP_2"/>
    <property type="match status" value="1"/>
</dbReference>